<proteinExistence type="predicted"/>
<evidence type="ECO:0000313" key="2">
    <source>
        <dbReference type="Proteomes" id="UP000605992"/>
    </source>
</evidence>
<dbReference type="Proteomes" id="UP000605992">
    <property type="component" value="Unassembled WGS sequence"/>
</dbReference>
<reference evidence="1" key="1">
    <citation type="submission" date="2021-01" db="EMBL/GenBank/DDBJ databases">
        <title>Whole genome shotgun sequence of Planotetraspora thailandica NBRC 104271.</title>
        <authorList>
            <person name="Komaki H."/>
            <person name="Tamura T."/>
        </authorList>
    </citation>
    <scope>NUCLEOTIDE SEQUENCE</scope>
    <source>
        <strain evidence="1">NBRC 104271</strain>
    </source>
</reference>
<protein>
    <submittedName>
        <fullName evidence="1">Uncharacterized protein</fullName>
    </submittedName>
</protein>
<accession>A0A8J4DEM1</accession>
<organism evidence="1 2">
    <name type="scientific">Planotetraspora thailandica</name>
    <dbReference type="NCBI Taxonomy" id="487172"/>
    <lineage>
        <taxon>Bacteria</taxon>
        <taxon>Bacillati</taxon>
        <taxon>Actinomycetota</taxon>
        <taxon>Actinomycetes</taxon>
        <taxon>Streptosporangiales</taxon>
        <taxon>Streptosporangiaceae</taxon>
        <taxon>Planotetraspora</taxon>
    </lineage>
</organism>
<gene>
    <name evidence="1" type="ORF">Pth03_73850</name>
</gene>
<dbReference type="AlphaFoldDB" id="A0A8J4DEM1"/>
<evidence type="ECO:0000313" key="1">
    <source>
        <dbReference type="EMBL" id="GII58996.1"/>
    </source>
</evidence>
<sequence>MSTEVSGMIECKPWAHVWEGDDEDPGWQAGIDLCLLNTGNAYDALACLFGVRNSFGFQPLTEGRGLPRDASDGLRDVFAAEGGPEDVWGTTWISWAELAAANWDETDRSGGFAPKCGHQLSRGEQDLIGLLLVGDWAEVVQAGVSSSGVVAGDPPEDLQTGLPG</sequence>
<name>A0A8J4DEM1_9ACTN</name>
<dbReference type="EMBL" id="BOOR01000076">
    <property type="protein sequence ID" value="GII58996.1"/>
    <property type="molecule type" value="Genomic_DNA"/>
</dbReference>
<keyword evidence="2" id="KW-1185">Reference proteome</keyword>
<comment type="caution">
    <text evidence="1">The sequence shown here is derived from an EMBL/GenBank/DDBJ whole genome shotgun (WGS) entry which is preliminary data.</text>
</comment>